<dbReference type="EMBL" id="JAVDSG010000001">
    <property type="protein sequence ID" value="MDR6593573.1"/>
    <property type="molecule type" value="Genomic_DNA"/>
</dbReference>
<accession>A0ABU1PSF0</accession>
<proteinExistence type="predicted"/>
<protein>
    <recommendedName>
        <fullName evidence="3">Hydrophobic W protein</fullName>
    </recommendedName>
</protein>
<evidence type="ECO:0008006" key="3">
    <source>
        <dbReference type="Google" id="ProtNLM"/>
    </source>
</evidence>
<organism evidence="1 2">
    <name type="scientific">Saccharothrix longispora</name>
    <dbReference type="NCBI Taxonomy" id="33920"/>
    <lineage>
        <taxon>Bacteria</taxon>
        <taxon>Bacillati</taxon>
        <taxon>Actinomycetota</taxon>
        <taxon>Actinomycetes</taxon>
        <taxon>Pseudonocardiales</taxon>
        <taxon>Pseudonocardiaceae</taxon>
        <taxon>Saccharothrix</taxon>
    </lineage>
</organism>
<dbReference type="Proteomes" id="UP001268819">
    <property type="component" value="Unassembled WGS sequence"/>
</dbReference>
<evidence type="ECO:0000313" key="1">
    <source>
        <dbReference type="EMBL" id="MDR6593573.1"/>
    </source>
</evidence>
<evidence type="ECO:0000313" key="2">
    <source>
        <dbReference type="Proteomes" id="UP001268819"/>
    </source>
</evidence>
<reference evidence="1 2" key="1">
    <citation type="submission" date="2023-07" db="EMBL/GenBank/DDBJ databases">
        <title>Sequencing the genomes of 1000 actinobacteria strains.</title>
        <authorList>
            <person name="Klenk H.-P."/>
        </authorList>
    </citation>
    <scope>NUCLEOTIDE SEQUENCE [LARGE SCALE GENOMIC DNA]</scope>
    <source>
        <strain evidence="1 2">DSM 43749</strain>
    </source>
</reference>
<gene>
    <name evidence="1" type="ORF">J2S66_001957</name>
</gene>
<dbReference type="RefSeq" id="WP_310306398.1">
    <property type="nucleotide sequence ID" value="NZ_BAAAXB010000001.1"/>
</dbReference>
<sequence length="166" mass="17435">MRAMRERRTGAVLGILIMAVAMTVVSGPAAQAGVSAPKITASGPVVPSDVSAQAEITVTRGVWSCRLSANNPNRWWGGNGGGVQGFGSLTCSHVMPQMEIVVGLLRNNVFVDIQSTYDVSDILVNAGPSISPYSRATYQIASIGAIEWPDGIIEEIPQVNSLALLI</sequence>
<name>A0ABU1PSF0_9PSEU</name>
<keyword evidence="2" id="KW-1185">Reference proteome</keyword>
<comment type="caution">
    <text evidence="1">The sequence shown here is derived from an EMBL/GenBank/DDBJ whole genome shotgun (WGS) entry which is preliminary data.</text>
</comment>